<keyword evidence="1" id="KW-0732">Signal</keyword>
<feature type="chain" id="PRO_5013274978" evidence="1">
    <location>
        <begin position="20"/>
        <end position="147"/>
    </location>
</feature>
<proteinExistence type="predicted"/>
<name>A0A1V9V9I2_9BACT</name>
<sequence>MKIYLKILTLGLFSSLLFGANLPNIWTTGFGQGWLEYNISNEKEQRLIISCNVGYDDETDHNIVFSTSSKEFSGEDLAFIMDGNAYYPLSMPTNTRNGGNNWYDFSTNIANAQKIEVYNENKKIGEFNPSKESSKKVLKDGLCDPII</sequence>
<evidence type="ECO:0000313" key="2">
    <source>
        <dbReference type="EMBL" id="OQR40726.1"/>
    </source>
</evidence>
<protein>
    <submittedName>
        <fullName evidence="2">Uncharacterized protein</fullName>
    </submittedName>
</protein>
<comment type="caution">
    <text evidence="2">The sequence shown here is derived from an EMBL/GenBank/DDBJ whole genome shotgun (WGS) entry which is preliminary data.</text>
</comment>
<gene>
    <name evidence="2" type="ORF">AS859_09955</name>
</gene>
<evidence type="ECO:0000256" key="1">
    <source>
        <dbReference type="SAM" id="SignalP"/>
    </source>
</evidence>
<dbReference type="Proteomes" id="UP000192599">
    <property type="component" value="Unassembled WGS sequence"/>
</dbReference>
<organism evidence="2 3">
    <name type="scientific">Aliarcobacter cryaerophilus</name>
    <dbReference type="NCBI Taxonomy" id="28198"/>
    <lineage>
        <taxon>Bacteria</taxon>
        <taxon>Pseudomonadati</taxon>
        <taxon>Campylobacterota</taxon>
        <taxon>Epsilonproteobacteria</taxon>
        <taxon>Campylobacterales</taxon>
        <taxon>Arcobacteraceae</taxon>
        <taxon>Aliarcobacter</taxon>
    </lineage>
</organism>
<accession>A0A1V9V9I2</accession>
<evidence type="ECO:0000313" key="3">
    <source>
        <dbReference type="Proteomes" id="UP000192599"/>
    </source>
</evidence>
<reference evidence="2 3" key="1">
    <citation type="submission" date="2017-04" db="EMBL/GenBank/DDBJ databases">
        <title>Accumulation and expression of multiple antibiotic resistance genes in Arcobacter cryaerophilus that thrives in sewage.</title>
        <authorList>
            <person name="Millar J.A."/>
            <person name="Raghavan R."/>
        </authorList>
    </citation>
    <scope>NUCLEOTIDE SEQUENCE [LARGE SCALE GENOMIC DNA]</scope>
    <source>
        <strain evidence="2 3">AZT-1</strain>
    </source>
</reference>
<dbReference type="AlphaFoldDB" id="A0A1V9V9I2"/>
<dbReference type="EMBL" id="LNTC01000228">
    <property type="protein sequence ID" value="OQR40726.1"/>
    <property type="molecule type" value="Genomic_DNA"/>
</dbReference>
<feature type="signal peptide" evidence="1">
    <location>
        <begin position="1"/>
        <end position="19"/>
    </location>
</feature>